<dbReference type="Pfam" id="PF00992">
    <property type="entry name" value="Troponin"/>
    <property type="match status" value="1"/>
</dbReference>
<feature type="region of interest" description="Disordered" evidence="1">
    <location>
        <begin position="1"/>
        <end position="42"/>
    </location>
</feature>
<dbReference type="Proteomes" id="UP000285301">
    <property type="component" value="Unassembled WGS sequence"/>
</dbReference>
<protein>
    <submittedName>
        <fullName evidence="2">Troponin I-like isoform X3</fullName>
    </submittedName>
</protein>
<dbReference type="EMBL" id="NCKU01002562">
    <property type="protein sequence ID" value="RWS09330.1"/>
    <property type="molecule type" value="Genomic_DNA"/>
</dbReference>
<dbReference type="Gene3D" id="1.20.5.350">
    <property type="match status" value="1"/>
</dbReference>
<dbReference type="InterPro" id="IPR001978">
    <property type="entry name" value="Troponin"/>
</dbReference>
<dbReference type="STRING" id="1965070.A0A3S3PWB2"/>
<organism evidence="2 3">
    <name type="scientific">Dinothrombium tinctorium</name>
    <dbReference type="NCBI Taxonomy" id="1965070"/>
    <lineage>
        <taxon>Eukaryota</taxon>
        <taxon>Metazoa</taxon>
        <taxon>Ecdysozoa</taxon>
        <taxon>Arthropoda</taxon>
        <taxon>Chelicerata</taxon>
        <taxon>Arachnida</taxon>
        <taxon>Acari</taxon>
        <taxon>Acariformes</taxon>
        <taxon>Trombidiformes</taxon>
        <taxon>Prostigmata</taxon>
        <taxon>Anystina</taxon>
        <taxon>Parasitengona</taxon>
        <taxon>Trombidioidea</taxon>
        <taxon>Trombidiidae</taxon>
        <taxon>Dinothrombium</taxon>
    </lineage>
</organism>
<dbReference type="InterPro" id="IPR038077">
    <property type="entry name" value="Troponin_sf"/>
</dbReference>
<reference evidence="2 3" key="1">
    <citation type="journal article" date="2018" name="Gigascience">
        <title>Genomes of trombidid mites reveal novel predicted allergens and laterally-transferred genes associated with secondary metabolism.</title>
        <authorList>
            <person name="Dong X."/>
            <person name="Chaisiri K."/>
            <person name="Xia D."/>
            <person name="Armstrong S.D."/>
            <person name="Fang Y."/>
            <person name="Donnelly M.J."/>
            <person name="Kadowaki T."/>
            <person name="McGarry J.W."/>
            <person name="Darby A.C."/>
            <person name="Makepeace B.L."/>
        </authorList>
    </citation>
    <scope>NUCLEOTIDE SEQUENCE [LARGE SCALE GENOMIC DNA]</scope>
    <source>
        <strain evidence="2">UoL-WK</strain>
    </source>
</reference>
<gene>
    <name evidence="2" type="ORF">B4U79_00958</name>
</gene>
<dbReference type="OrthoDB" id="371899at2759"/>
<feature type="compositionally biased region" description="Basic and acidic residues" evidence="1">
    <location>
        <begin position="1"/>
        <end position="36"/>
    </location>
</feature>
<evidence type="ECO:0000313" key="3">
    <source>
        <dbReference type="Proteomes" id="UP000285301"/>
    </source>
</evidence>
<dbReference type="SUPFAM" id="SSF90250">
    <property type="entry name" value="Troponin coil-coiled subunits"/>
    <property type="match status" value="1"/>
</dbReference>
<dbReference type="AlphaFoldDB" id="A0A3S3PWB2"/>
<evidence type="ECO:0000256" key="1">
    <source>
        <dbReference type="SAM" id="MobiDB-lite"/>
    </source>
</evidence>
<accession>A0A3S3PWB2</accession>
<proteinExistence type="predicted"/>
<evidence type="ECO:0000313" key="2">
    <source>
        <dbReference type="EMBL" id="RWS09330.1"/>
    </source>
</evidence>
<name>A0A3S3PWB2_9ACAR</name>
<comment type="caution">
    <text evidence="2">The sequence shown here is derived from an EMBL/GenBank/DDBJ whole genome shotgun (WGS) entry which is preliminary data.</text>
</comment>
<sequence>MKRSVERQRRKAAEELKKEQERRAEERRRIIRERSGNPKNIDGCNEATLQAIVKEYHKRLEQLESEKFDLEYATQCKELEIKQLMEKVNKAGKLLEKIRLFTARVAHFDYRGQLKTVQKTDYVLDEKEKKKEEAKPEWIKT</sequence>
<dbReference type="GO" id="GO:0005861">
    <property type="term" value="C:troponin complex"/>
    <property type="evidence" value="ECO:0007669"/>
    <property type="project" value="InterPro"/>
</dbReference>
<keyword evidence="3" id="KW-1185">Reference proteome</keyword>